<dbReference type="InterPro" id="IPR036967">
    <property type="entry name" value="Ribosomal_uS11_sf"/>
</dbReference>
<dbReference type="GO" id="GO:0005840">
    <property type="term" value="C:ribosome"/>
    <property type="evidence" value="ECO:0007669"/>
    <property type="project" value="UniProtKB-KW"/>
</dbReference>
<evidence type="ECO:0000256" key="3">
    <source>
        <dbReference type="ARBA" id="ARBA00023274"/>
    </source>
</evidence>
<dbReference type="EMBL" id="RXIC02000025">
    <property type="protein sequence ID" value="KAB1205197.1"/>
    <property type="molecule type" value="Genomic_DNA"/>
</dbReference>
<sequence>MYPYSLSSSILRCRATARSWSAARYSSSSLISLFAAKSVSLLRFYGGSGQFCVAPRSEEAKSVSADSPRVDGCVKSIHGGSHSSPHFARGCFAGTSGLNVGLKNVKKDVSVPYALSFRSFFYSASGGNTEAGRSSRSMNFVRGIIERDGKDFMGRSQFPQYNVEQNADIVHIKMLRNNTFITVTDSKGNTKCKASAGCVPEMKGGAKLSRYAAEATSEHVGRMSRNMGLKSVVMKVKGFTYFKRKRQAIMSWREGFTNSRGDKNAIVYVEDTTRRAHNGCRLKKRRRI</sequence>
<dbReference type="PANTHER" id="PTHR11759">
    <property type="entry name" value="40S RIBOSOMAL PROTEIN S14/30S RIBOSOMAL PROTEIN S11"/>
    <property type="match status" value="1"/>
</dbReference>
<proteinExistence type="inferred from homology"/>
<reference evidence="4 5" key="1">
    <citation type="journal article" date="2019" name="Plant Biotechnol. J.">
        <title>The red bayberry genome and genetic basis of sex determination.</title>
        <authorList>
            <person name="Jia H.M."/>
            <person name="Jia H.J."/>
            <person name="Cai Q.L."/>
            <person name="Wang Y."/>
            <person name="Zhao H.B."/>
            <person name="Yang W.F."/>
            <person name="Wang G.Y."/>
            <person name="Li Y.H."/>
            <person name="Zhan D.L."/>
            <person name="Shen Y.T."/>
            <person name="Niu Q.F."/>
            <person name="Chang L."/>
            <person name="Qiu J."/>
            <person name="Zhao L."/>
            <person name="Xie H.B."/>
            <person name="Fu W.Y."/>
            <person name="Jin J."/>
            <person name="Li X.W."/>
            <person name="Jiao Y."/>
            <person name="Zhou C.C."/>
            <person name="Tu T."/>
            <person name="Chai C.Y."/>
            <person name="Gao J.L."/>
            <person name="Fan L.J."/>
            <person name="van de Weg E."/>
            <person name="Wang J.Y."/>
            <person name="Gao Z.S."/>
        </authorList>
    </citation>
    <scope>NUCLEOTIDE SEQUENCE [LARGE SCALE GENOMIC DNA]</scope>
    <source>
        <tissue evidence="4">Leaves</tissue>
    </source>
</reference>
<accession>A0A6A1UZX7</accession>
<keyword evidence="5" id="KW-1185">Reference proteome</keyword>
<evidence type="ECO:0000256" key="1">
    <source>
        <dbReference type="ARBA" id="ARBA00006194"/>
    </source>
</evidence>
<dbReference type="GO" id="GO:1990904">
    <property type="term" value="C:ribonucleoprotein complex"/>
    <property type="evidence" value="ECO:0007669"/>
    <property type="project" value="UniProtKB-KW"/>
</dbReference>
<dbReference type="Gene3D" id="3.30.420.80">
    <property type="entry name" value="Ribosomal protein S11"/>
    <property type="match status" value="1"/>
</dbReference>
<dbReference type="HAMAP" id="MF_01310">
    <property type="entry name" value="Ribosomal_uS11"/>
    <property type="match status" value="1"/>
</dbReference>
<gene>
    <name evidence="4" type="ORF">CJ030_MR7G021975</name>
</gene>
<protein>
    <submittedName>
        <fullName evidence="4">30S ribosomal protein S11</fullName>
    </submittedName>
</protein>
<dbReference type="GO" id="GO:0003735">
    <property type="term" value="F:structural constituent of ribosome"/>
    <property type="evidence" value="ECO:0007669"/>
    <property type="project" value="InterPro"/>
</dbReference>
<keyword evidence="3" id="KW-0687">Ribonucleoprotein</keyword>
<organism evidence="4 5">
    <name type="scientific">Morella rubra</name>
    <name type="common">Chinese bayberry</name>
    <dbReference type="NCBI Taxonomy" id="262757"/>
    <lineage>
        <taxon>Eukaryota</taxon>
        <taxon>Viridiplantae</taxon>
        <taxon>Streptophyta</taxon>
        <taxon>Embryophyta</taxon>
        <taxon>Tracheophyta</taxon>
        <taxon>Spermatophyta</taxon>
        <taxon>Magnoliopsida</taxon>
        <taxon>eudicotyledons</taxon>
        <taxon>Gunneridae</taxon>
        <taxon>Pentapetalae</taxon>
        <taxon>rosids</taxon>
        <taxon>fabids</taxon>
        <taxon>Fagales</taxon>
        <taxon>Myricaceae</taxon>
        <taxon>Morella</taxon>
    </lineage>
</organism>
<keyword evidence="2 4" id="KW-0689">Ribosomal protein</keyword>
<comment type="similarity">
    <text evidence="1">Belongs to the universal ribosomal protein uS11 family.</text>
</comment>
<dbReference type="InterPro" id="IPR001971">
    <property type="entry name" value="Ribosomal_uS11"/>
</dbReference>
<name>A0A6A1UZX7_9ROSI</name>
<dbReference type="GO" id="GO:0006412">
    <property type="term" value="P:translation"/>
    <property type="evidence" value="ECO:0007669"/>
    <property type="project" value="InterPro"/>
</dbReference>
<dbReference type="OrthoDB" id="1654884at2759"/>
<evidence type="ECO:0000256" key="2">
    <source>
        <dbReference type="ARBA" id="ARBA00022980"/>
    </source>
</evidence>
<evidence type="ECO:0000313" key="5">
    <source>
        <dbReference type="Proteomes" id="UP000516437"/>
    </source>
</evidence>
<evidence type="ECO:0000313" key="4">
    <source>
        <dbReference type="EMBL" id="KAB1205197.1"/>
    </source>
</evidence>
<comment type="caution">
    <text evidence="4">The sequence shown here is derived from an EMBL/GenBank/DDBJ whole genome shotgun (WGS) entry which is preliminary data.</text>
</comment>
<dbReference type="SUPFAM" id="SSF53137">
    <property type="entry name" value="Translational machinery components"/>
    <property type="match status" value="1"/>
</dbReference>
<dbReference type="Proteomes" id="UP000516437">
    <property type="component" value="Chromosome 7"/>
</dbReference>
<dbReference type="AlphaFoldDB" id="A0A6A1UZX7"/>
<dbReference type="Pfam" id="PF00411">
    <property type="entry name" value="Ribosomal_S11"/>
    <property type="match status" value="1"/>
</dbReference>
<dbReference type="FunFam" id="3.30.420.80:FF:000014">
    <property type="entry name" value="Probable ribosomal protein S11, mitochondrial"/>
    <property type="match status" value="1"/>
</dbReference>